<keyword evidence="1" id="KW-1133">Transmembrane helix</keyword>
<evidence type="ECO:0000256" key="1">
    <source>
        <dbReference type="SAM" id="Phobius"/>
    </source>
</evidence>
<evidence type="ECO:0000313" key="3">
    <source>
        <dbReference type="Proteomes" id="UP000279275"/>
    </source>
</evidence>
<dbReference type="PANTHER" id="PTHR37309">
    <property type="entry name" value="SLR0284 PROTEIN"/>
    <property type="match status" value="1"/>
</dbReference>
<feature type="transmembrane region" description="Helical" evidence="1">
    <location>
        <begin position="41"/>
        <end position="61"/>
    </location>
</feature>
<keyword evidence="3" id="KW-1185">Reference proteome</keyword>
<dbReference type="EMBL" id="RFFH01000008">
    <property type="protein sequence ID" value="RMI30889.1"/>
    <property type="molecule type" value="Genomic_DNA"/>
</dbReference>
<keyword evidence="1" id="KW-0472">Membrane</keyword>
<feature type="transmembrane region" description="Helical" evidence="1">
    <location>
        <begin position="68"/>
        <end position="89"/>
    </location>
</feature>
<reference evidence="2 3" key="1">
    <citation type="submission" date="2018-10" db="EMBL/GenBank/DDBJ databases">
        <title>Isolation from cow dung.</title>
        <authorList>
            <person name="Ling L."/>
        </authorList>
    </citation>
    <scope>NUCLEOTIDE SEQUENCE [LARGE SCALE GENOMIC DNA]</scope>
    <source>
        <strain evidence="2 3">NEAU-LL90</strain>
    </source>
</reference>
<dbReference type="PANTHER" id="PTHR37309:SF1">
    <property type="entry name" value="SLR0284 PROTEIN"/>
    <property type="match status" value="1"/>
</dbReference>
<dbReference type="AlphaFoldDB" id="A0A3M2KZI8"/>
<dbReference type="OrthoDB" id="9810847at2"/>
<accession>A0A3M2KZI8</accession>
<proteinExistence type="predicted"/>
<comment type="caution">
    <text evidence="2">The sequence shown here is derived from an EMBL/GenBank/DDBJ whole genome shotgun (WGS) entry which is preliminary data.</text>
</comment>
<keyword evidence="1" id="KW-0812">Transmembrane</keyword>
<dbReference type="InterPro" id="IPR007165">
    <property type="entry name" value="Phage_holin_4_2"/>
</dbReference>
<protein>
    <submittedName>
        <fullName evidence="2">Phage holin family protein</fullName>
    </submittedName>
</protein>
<organism evidence="2 3">
    <name type="scientific">Nocardia stercoris</name>
    <dbReference type="NCBI Taxonomy" id="2483361"/>
    <lineage>
        <taxon>Bacteria</taxon>
        <taxon>Bacillati</taxon>
        <taxon>Actinomycetota</taxon>
        <taxon>Actinomycetes</taxon>
        <taxon>Mycobacteriales</taxon>
        <taxon>Nocardiaceae</taxon>
        <taxon>Nocardia</taxon>
    </lineage>
</organism>
<gene>
    <name evidence="2" type="ORF">EBN03_19805</name>
</gene>
<name>A0A3M2KZI8_9NOCA</name>
<evidence type="ECO:0000313" key="2">
    <source>
        <dbReference type="EMBL" id="RMI30889.1"/>
    </source>
</evidence>
<dbReference type="Pfam" id="PF04020">
    <property type="entry name" value="Phage_holin_4_2"/>
    <property type="match status" value="1"/>
</dbReference>
<sequence>MFVRVGMHLVINAVAIWVATKLVHNIELISPADKGTTGKVVVALIVAAVFGLVNAFVKPIVKMLSLPLMFMTLGLFVLVVNALMLLLTAKITDGSEYGLEIHGFGTAVLAGIVISVVNWLLSFAVPDER</sequence>
<dbReference type="RefSeq" id="WP_122189555.1">
    <property type="nucleotide sequence ID" value="NZ_RFFH01000008.1"/>
</dbReference>
<feature type="transmembrane region" description="Helical" evidence="1">
    <location>
        <begin position="101"/>
        <end position="121"/>
    </location>
</feature>
<dbReference type="Proteomes" id="UP000279275">
    <property type="component" value="Unassembled WGS sequence"/>
</dbReference>